<dbReference type="SMART" id="SM00359">
    <property type="entry name" value="PUA"/>
    <property type="match status" value="1"/>
</dbReference>
<name>A0A088EAQ6_9CREN</name>
<protein>
    <submittedName>
        <fullName evidence="2">PUA domain containing protein</fullName>
    </submittedName>
</protein>
<dbReference type="InterPro" id="IPR029402">
    <property type="entry name" value="TGT_C2"/>
</dbReference>
<reference evidence="2 3" key="1">
    <citation type="journal article" date="2014" name="J. Bacteriol.">
        <title>Role of an Archaeal PitA Transporter in the Copper and Arsenic Resistance of Metallosphaera sedula, an Extreme Thermoacidophile.</title>
        <authorList>
            <person name="McCarthy S."/>
            <person name="Ai C."/>
            <person name="Wheaton G."/>
            <person name="Tevatia R."/>
            <person name="Eckrich V."/>
            <person name="Kelly R."/>
            <person name="Blum P."/>
        </authorList>
    </citation>
    <scope>NUCLEOTIDE SEQUENCE [LARGE SCALE GENOMIC DNA]</scope>
    <source>
        <strain evidence="2 3">CuR1</strain>
    </source>
</reference>
<dbReference type="EMBL" id="CP008822">
    <property type="protein sequence ID" value="AIM28395.1"/>
    <property type="molecule type" value="Genomic_DNA"/>
</dbReference>
<evidence type="ECO:0000313" key="3">
    <source>
        <dbReference type="Proteomes" id="UP000029084"/>
    </source>
</evidence>
<dbReference type="Gene3D" id="3.10.450.90">
    <property type="entry name" value="ArcTGT, C2 domain"/>
    <property type="match status" value="1"/>
</dbReference>
<evidence type="ECO:0000259" key="1">
    <source>
        <dbReference type="SMART" id="SM00359"/>
    </source>
</evidence>
<dbReference type="InterPro" id="IPR038250">
    <property type="entry name" value="TGT_C2_sf"/>
</dbReference>
<dbReference type="InterPro" id="IPR002478">
    <property type="entry name" value="PUA"/>
</dbReference>
<evidence type="ECO:0000313" key="2">
    <source>
        <dbReference type="EMBL" id="AIM28395.1"/>
    </source>
</evidence>
<dbReference type="SUPFAM" id="SSF88697">
    <property type="entry name" value="PUA domain-like"/>
    <property type="match status" value="1"/>
</dbReference>
<dbReference type="Pfam" id="PF01472">
    <property type="entry name" value="PUA"/>
    <property type="match status" value="1"/>
</dbReference>
<dbReference type="OrthoDB" id="7576at2157"/>
<sequence>MSQSRYRQFVTEPEDALPYLEVLKAIADYQFGIGIGNCLFDQDSFRIQRSVNTWRIRNVLSKDGLFLVLRPQDGLFSLTINAGRRLKECAPFPSLRVMVRKEVEDAILKEGNVFAKHVENVDRKLRAGDEALVVNGDDELLAIGKMRLSGEEVMEYKRGVALTVRERWKIRK</sequence>
<organism evidence="2 3">
    <name type="scientific">Metallosphaera sedula</name>
    <dbReference type="NCBI Taxonomy" id="43687"/>
    <lineage>
        <taxon>Archaea</taxon>
        <taxon>Thermoproteota</taxon>
        <taxon>Thermoprotei</taxon>
        <taxon>Sulfolobales</taxon>
        <taxon>Sulfolobaceae</taxon>
        <taxon>Metallosphaera</taxon>
    </lineage>
</organism>
<dbReference type="GeneID" id="91756824"/>
<dbReference type="InterPro" id="IPR015947">
    <property type="entry name" value="PUA-like_sf"/>
</dbReference>
<dbReference type="Proteomes" id="UP000029084">
    <property type="component" value="Chromosome"/>
</dbReference>
<dbReference type="RefSeq" id="WP_012022199.1">
    <property type="nucleotide sequence ID" value="NZ_AP019770.1"/>
</dbReference>
<dbReference type="InterPro" id="IPR036974">
    <property type="entry name" value="PUA_sf"/>
</dbReference>
<accession>A0A088EAQ6</accession>
<dbReference type="Gene3D" id="2.30.130.10">
    <property type="entry name" value="PUA domain"/>
    <property type="match status" value="1"/>
</dbReference>
<dbReference type="PROSITE" id="PS50890">
    <property type="entry name" value="PUA"/>
    <property type="match status" value="1"/>
</dbReference>
<gene>
    <name evidence="2" type="ORF">HA72_2274</name>
</gene>
<dbReference type="OMA" id="DYQFGRG"/>
<dbReference type="SUPFAM" id="SSF88802">
    <property type="entry name" value="Pre-PUA domain"/>
    <property type="match status" value="1"/>
</dbReference>
<dbReference type="Pfam" id="PF14810">
    <property type="entry name" value="TGT_C2"/>
    <property type="match status" value="1"/>
</dbReference>
<dbReference type="GO" id="GO:0003723">
    <property type="term" value="F:RNA binding"/>
    <property type="evidence" value="ECO:0007669"/>
    <property type="project" value="InterPro"/>
</dbReference>
<dbReference type="AlphaFoldDB" id="A0A088EAQ6"/>
<feature type="domain" description="PUA" evidence="1">
    <location>
        <begin position="95"/>
        <end position="169"/>
    </location>
</feature>
<proteinExistence type="predicted"/>
<dbReference type="CDD" id="cd21149">
    <property type="entry name" value="PUA_archaeosine_TGT"/>
    <property type="match status" value="1"/>
</dbReference>